<dbReference type="SUPFAM" id="SSF52743">
    <property type="entry name" value="Subtilisin-like"/>
    <property type="match status" value="1"/>
</dbReference>
<dbReference type="InterPro" id="IPR023828">
    <property type="entry name" value="Peptidase_S8_Ser-AS"/>
</dbReference>
<keyword evidence="8" id="KW-1185">Reference proteome</keyword>
<dbReference type="InParanoid" id="A0A7G1G557"/>
<comment type="similarity">
    <text evidence="1 5">Belongs to the peptidase S8 family.</text>
</comment>
<comment type="caution">
    <text evidence="5">Lacks conserved residue(s) required for the propagation of feature annotation.</text>
</comment>
<protein>
    <recommendedName>
        <fullName evidence="6">Peptidase S8/S53 domain-containing protein</fullName>
    </recommendedName>
</protein>
<dbReference type="PROSITE" id="PS51892">
    <property type="entry name" value="SUBTILASE"/>
    <property type="match status" value="1"/>
</dbReference>
<proteinExistence type="inferred from homology"/>
<keyword evidence="4" id="KW-0720">Serine protease</keyword>
<dbReference type="InterPro" id="IPR036852">
    <property type="entry name" value="Peptidase_S8/S53_dom_sf"/>
</dbReference>
<dbReference type="AlphaFoldDB" id="A0A7G1G557"/>
<evidence type="ECO:0000256" key="5">
    <source>
        <dbReference type="PROSITE-ProRule" id="PRU01240"/>
    </source>
</evidence>
<dbReference type="InterPro" id="IPR050131">
    <property type="entry name" value="Peptidase_S8_subtilisin-like"/>
</dbReference>
<dbReference type="PANTHER" id="PTHR43806">
    <property type="entry name" value="PEPTIDASE S8"/>
    <property type="match status" value="1"/>
</dbReference>
<organism evidence="7 8">
    <name type="scientific">Tepiditoga spiralis</name>
    <dbReference type="NCBI Taxonomy" id="2108365"/>
    <lineage>
        <taxon>Bacteria</taxon>
        <taxon>Thermotogati</taxon>
        <taxon>Thermotogota</taxon>
        <taxon>Thermotogae</taxon>
        <taxon>Petrotogales</taxon>
        <taxon>Petrotogaceae</taxon>
        <taxon>Tepiditoga</taxon>
    </lineage>
</organism>
<dbReference type="PANTHER" id="PTHR43806:SF11">
    <property type="entry name" value="CEREVISIN-RELATED"/>
    <property type="match status" value="1"/>
</dbReference>
<dbReference type="KEGG" id="ocy:OSSY52_02950"/>
<keyword evidence="3" id="KW-0378">Hydrolase</keyword>
<dbReference type="InterPro" id="IPR000209">
    <property type="entry name" value="Peptidase_S8/S53_dom"/>
</dbReference>
<dbReference type="FunCoup" id="A0A7G1G557">
    <property type="interactions" value="118"/>
</dbReference>
<dbReference type="GO" id="GO:0004252">
    <property type="term" value="F:serine-type endopeptidase activity"/>
    <property type="evidence" value="ECO:0007669"/>
    <property type="project" value="InterPro"/>
</dbReference>
<evidence type="ECO:0000256" key="1">
    <source>
        <dbReference type="ARBA" id="ARBA00011073"/>
    </source>
</evidence>
<gene>
    <name evidence="7" type="ORF">OSSY52_02950</name>
</gene>
<dbReference type="Proteomes" id="UP000516361">
    <property type="component" value="Chromosome"/>
</dbReference>
<evidence type="ECO:0000256" key="3">
    <source>
        <dbReference type="ARBA" id="ARBA00022801"/>
    </source>
</evidence>
<evidence type="ECO:0000256" key="2">
    <source>
        <dbReference type="ARBA" id="ARBA00022670"/>
    </source>
</evidence>
<evidence type="ECO:0000259" key="6">
    <source>
        <dbReference type="Pfam" id="PF00082"/>
    </source>
</evidence>
<dbReference type="Gene3D" id="3.40.50.200">
    <property type="entry name" value="Peptidase S8/S53 domain"/>
    <property type="match status" value="1"/>
</dbReference>
<dbReference type="EMBL" id="AP018712">
    <property type="protein sequence ID" value="BBE30154.1"/>
    <property type="molecule type" value="Genomic_DNA"/>
</dbReference>
<evidence type="ECO:0000313" key="8">
    <source>
        <dbReference type="Proteomes" id="UP000516361"/>
    </source>
</evidence>
<evidence type="ECO:0000256" key="4">
    <source>
        <dbReference type="ARBA" id="ARBA00022825"/>
    </source>
</evidence>
<accession>A0A7G1G557</accession>
<sequence>MPIRVLGADGSGSLDNVALGIRYAADHGANIINMSLGGGANAQTLADAVKYAHDKGVTIVTASGNDNGSISYPAKYPETIAVGSVRYDLKRAWYSNYGPELDVVAPGGDTQVDQNNDGYADGVLSTTWKPDTGDTYVFMQGTSMASPHVAGVAALLYAHGIKNPEDIRNVLRNSATDLGDTGYDNYYGAGLINAYNALTYNDNGNGGNGGGSTPPTTAKLKAFVLGYDYWQGGYVVISDTQEVVNGHYQLNEVQTGYTSYVCVWQDNNNNGKIDSGDYWGYDGSYNFKANQNYNVNLTATIKP</sequence>
<dbReference type="Pfam" id="PF00082">
    <property type="entry name" value="Peptidase_S8"/>
    <property type="match status" value="1"/>
</dbReference>
<evidence type="ECO:0000313" key="7">
    <source>
        <dbReference type="EMBL" id="BBE30154.1"/>
    </source>
</evidence>
<dbReference type="PROSITE" id="PS00138">
    <property type="entry name" value="SUBTILASE_SER"/>
    <property type="match status" value="1"/>
</dbReference>
<feature type="domain" description="Peptidase S8/S53" evidence="6">
    <location>
        <begin position="2"/>
        <end position="190"/>
    </location>
</feature>
<reference evidence="7 8" key="1">
    <citation type="submission" date="2018-06" db="EMBL/GenBank/DDBJ databases">
        <title>Genome sequencing of Oceanotoga sp. sy52.</title>
        <authorList>
            <person name="Mori K."/>
        </authorList>
    </citation>
    <scope>NUCLEOTIDE SEQUENCE [LARGE SCALE GENOMIC DNA]</scope>
    <source>
        <strain evidence="8">sy52</strain>
    </source>
</reference>
<name>A0A7G1G557_9BACT</name>
<dbReference type="GO" id="GO:0006508">
    <property type="term" value="P:proteolysis"/>
    <property type="evidence" value="ECO:0007669"/>
    <property type="project" value="UniProtKB-KW"/>
</dbReference>
<keyword evidence="2" id="KW-0645">Protease</keyword>